<accession>A0A0D0AMS1</accession>
<dbReference type="Proteomes" id="UP000053593">
    <property type="component" value="Unassembled WGS sequence"/>
</dbReference>
<dbReference type="HOGENOM" id="CLU_2722484_0_0_1"/>
<protein>
    <submittedName>
        <fullName evidence="1">Uncharacterized protein</fullName>
    </submittedName>
</protein>
<keyword evidence="2" id="KW-1185">Reference proteome</keyword>
<name>A0A0D0AMS1_9AGAR</name>
<dbReference type="EMBL" id="KN834862">
    <property type="protein sequence ID" value="KIK51500.1"/>
    <property type="molecule type" value="Genomic_DNA"/>
</dbReference>
<dbReference type="AlphaFoldDB" id="A0A0D0AMS1"/>
<evidence type="ECO:0000313" key="1">
    <source>
        <dbReference type="EMBL" id="KIK51500.1"/>
    </source>
</evidence>
<organism evidence="1 2">
    <name type="scientific">Collybiopsis luxurians FD-317 M1</name>
    <dbReference type="NCBI Taxonomy" id="944289"/>
    <lineage>
        <taxon>Eukaryota</taxon>
        <taxon>Fungi</taxon>
        <taxon>Dikarya</taxon>
        <taxon>Basidiomycota</taxon>
        <taxon>Agaricomycotina</taxon>
        <taxon>Agaricomycetes</taxon>
        <taxon>Agaricomycetidae</taxon>
        <taxon>Agaricales</taxon>
        <taxon>Marasmiineae</taxon>
        <taxon>Omphalotaceae</taxon>
        <taxon>Collybiopsis</taxon>
        <taxon>Collybiopsis luxurians</taxon>
    </lineage>
</organism>
<gene>
    <name evidence="1" type="ORF">GYMLUDRAFT_394125</name>
</gene>
<reference evidence="1 2" key="1">
    <citation type="submission" date="2014-04" db="EMBL/GenBank/DDBJ databases">
        <title>Evolutionary Origins and Diversification of the Mycorrhizal Mutualists.</title>
        <authorList>
            <consortium name="DOE Joint Genome Institute"/>
            <consortium name="Mycorrhizal Genomics Consortium"/>
            <person name="Kohler A."/>
            <person name="Kuo A."/>
            <person name="Nagy L.G."/>
            <person name="Floudas D."/>
            <person name="Copeland A."/>
            <person name="Barry K.W."/>
            <person name="Cichocki N."/>
            <person name="Veneault-Fourrey C."/>
            <person name="LaButti K."/>
            <person name="Lindquist E.A."/>
            <person name="Lipzen A."/>
            <person name="Lundell T."/>
            <person name="Morin E."/>
            <person name="Murat C."/>
            <person name="Riley R."/>
            <person name="Ohm R."/>
            <person name="Sun H."/>
            <person name="Tunlid A."/>
            <person name="Henrissat B."/>
            <person name="Grigoriev I.V."/>
            <person name="Hibbett D.S."/>
            <person name="Martin F."/>
        </authorList>
    </citation>
    <scope>NUCLEOTIDE SEQUENCE [LARGE SCALE GENOMIC DNA]</scope>
    <source>
        <strain evidence="1 2">FD-317 M1</strain>
    </source>
</reference>
<sequence>MEKNAAELMQQEDVVVMSLKEKNHLLLKQLEEYPTREASIIQENLIVHTHISKLIQLFRVAKRILLQIESLM</sequence>
<evidence type="ECO:0000313" key="2">
    <source>
        <dbReference type="Proteomes" id="UP000053593"/>
    </source>
</evidence>
<proteinExistence type="predicted"/>